<evidence type="ECO:0000313" key="15">
    <source>
        <dbReference type="Proteomes" id="UP000078046"/>
    </source>
</evidence>
<protein>
    <submittedName>
        <fullName evidence="14">CGRP type 1 receptor</fullName>
    </submittedName>
</protein>
<reference evidence="14 15" key="1">
    <citation type="submission" date="2016-04" db="EMBL/GenBank/DDBJ databases">
        <title>The genome of Intoshia linei affirms orthonectids as highly simplified spiralians.</title>
        <authorList>
            <person name="Mikhailov K.V."/>
            <person name="Slusarev G.S."/>
            <person name="Nikitin M.A."/>
            <person name="Logacheva M.D."/>
            <person name="Penin A."/>
            <person name="Aleoshin V."/>
            <person name="Panchin Y.V."/>
        </authorList>
    </citation>
    <scope>NUCLEOTIDE SEQUENCE [LARGE SCALE GENOMIC DNA]</scope>
    <source>
        <strain evidence="14">Intl2013</strain>
        <tissue evidence="14">Whole animal</tissue>
    </source>
</reference>
<dbReference type="PROSITE" id="PS50261">
    <property type="entry name" value="G_PROTEIN_RECEP_F2_4"/>
    <property type="match status" value="1"/>
</dbReference>
<feature type="transmembrane region" description="Helical" evidence="11">
    <location>
        <begin position="220"/>
        <end position="242"/>
    </location>
</feature>
<evidence type="ECO:0000313" key="14">
    <source>
        <dbReference type="EMBL" id="OAF70449.1"/>
    </source>
</evidence>
<dbReference type="Pfam" id="PF02793">
    <property type="entry name" value="HRM"/>
    <property type="match status" value="1"/>
</dbReference>
<organism evidence="14 15">
    <name type="scientific">Intoshia linei</name>
    <dbReference type="NCBI Taxonomy" id="1819745"/>
    <lineage>
        <taxon>Eukaryota</taxon>
        <taxon>Metazoa</taxon>
        <taxon>Spiralia</taxon>
        <taxon>Lophotrochozoa</taxon>
        <taxon>Mesozoa</taxon>
        <taxon>Orthonectida</taxon>
        <taxon>Rhopaluridae</taxon>
        <taxon>Intoshia</taxon>
    </lineage>
</organism>
<feature type="transmembrane region" description="Helical" evidence="11">
    <location>
        <begin position="393"/>
        <end position="413"/>
    </location>
</feature>
<dbReference type="PROSITE" id="PS00649">
    <property type="entry name" value="G_PROTEIN_RECEP_F2_1"/>
    <property type="match status" value="1"/>
</dbReference>
<keyword evidence="5 11" id="KW-1133">Transmembrane helix</keyword>
<dbReference type="InterPro" id="IPR000832">
    <property type="entry name" value="GPCR_2_secretin-like"/>
</dbReference>
<dbReference type="Pfam" id="PF00002">
    <property type="entry name" value="7tm_2"/>
    <property type="match status" value="2"/>
</dbReference>
<keyword evidence="3" id="KW-1003">Cell membrane</keyword>
<dbReference type="InterPro" id="IPR017983">
    <property type="entry name" value="GPCR_2_secretin-like_CS"/>
</dbReference>
<feature type="transmembrane region" description="Helical" evidence="11">
    <location>
        <begin position="254"/>
        <end position="273"/>
    </location>
</feature>
<feature type="transmembrane region" description="Helical" evidence="11">
    <location>
        <begin position="425"/>
        <end position="446"/>
    </location>
</feature>
<evidence type="ECO:0000256" key="10">
    <source>
        <dbReference type="ARBA" id="ARBA00023224"/>
    </source>
</evidence>
<keyword evidence="9" id="KW-0325">Glycoprotein</keyword>
<dbReference type="GO" id="GO:0008528">
    <property type="term" value="F:G protein-coupled peptide receptor activity"/>
    <property type="evidence" value="ECO:0007669"/>
    <property type="project" value="TreeGrafter"/>
</dbReference>
<keyword evidence="7 11" id="KW-0472">Membrane</keyword>
<evidence type="ECO:0000256" key="3">
    <source>
        <dbReference type="ARBA" id="ARBA00022475"/>
    </source>
</evidence>
<keyword evidence="6" id="KW-0297">G-protein coupled receptor</keyword>
<evidence type="ECO:0000256" key="4">
    <source>
        <dbReference type="ARBA" id="ARBA00022692"/>
    </source>
</evidence>
<evidence type="ECO:0000259" key="13">
    <source>
        <dbReference type="PROSITE" id="PS50261"/>
    </source>
</evidence>
<dbReference type="GO" id="GO:0007188">
    <property type="term" value="P:adenylate cyclase-modulating G protein-coupled receptor signaling pathway"/>
    <property type="evidence" value="ECO:0007669"/>
    <property type="project" value="TreeGrafter"/>
</dbReference>
<feature type="domain" description="G-protein coupled receptors family 2 profile 1" evidence="12">
    <location>
        <begin position="101"/>
        <end position="180"/>
    </location>
</feature>
<evidence type="ECO:0000256" key="8">
    <source>
        <dbReference type="ARBA" id="ARBA00023170"/>
    </source>
</evidence>
<dbReference type="SMART" id="SM00008">
    <property type="entry name" value="HormR"/>
    <property type="match status" value="1"/>
</dbReference>
<evidence type="ECO:0000259" key="12">
    <source>
        <dbReference type="PROSITE" id="PS50227"/>
    </source>
</evidence>
<dbReference type="Gene3D" id="1.20.1070.10">
    <property type="entry name" value="Rhodopsin 7-helix transmembrane proteins"/>
    <property type="match status" value="2"/>
</dbReference>
<feature type="domain" description="G-protein coupled receptors family 2 profile 2" evidence="13">
    <location>
        <begin position="218"/>
        <end position="345"/>
    </location>
</feature>
<evidence type="ECO:0000256" key="6">
    <source>
        <dbReference type="ARBA" id="ARBA00023040"/>
    </source>
</evidence>
<dbReference type="InterPro" id="IPR001879">
    <property type="entry name" value="GPCR_2_extracellular_dom"/>
</dbReference>
<evidence type="ECO:0000256" key="9">
    <source>
        <dbReference type="ARBA" id="ARBA00023180"/>
    </source>
</evidence>
<dbReference type="OrthoDB" id="6022368at2759"/>
<dbReference type="Proteomes" id="UP000078046">
    <property type="component" value="Unassembled WGS sequence"/>
</dbReference>
<dbReference type="SUPFAM" id="SSF111418">
    <property type="entry name" value="Hormone receptor domain"/>
    <property type="match status" value="1"/>
</dbReference>
<evidence type="ECO:0000256" key="5">
    <source>
        <dbReference type="ARBA" id="ARBA00022989"/>
    </source>
</evidence>
<dbReference type="GO" id="GO:0007166">
    <property type="term" value="P:cell surface receptor signaling pathway"/>
    <property type="evidence" value="ECO:0007669"/>
    <property type="project" value="InterPro"/>
</dbReference>
<dbReference type="EMBL" id="LWCA01000147">
    <property type="protein sequence ID" value="OAF70449.1"/>
    <property type="molecule type" value="Genomic_DNA"/>
</dbReference>
<feature type="transmembrane region" description="Helical" evidence="11">
    <location>
        <begin position="293"/>
        <end position="315"/>
    </location>
</feature>
<comment type="subcellular location">
    <subcellularLocation>
        <location evidence="1">Cell membrane</location>
        <topology evidence="1">Multi-pass membrane protein</topology>
    </subcellularLocation>
</comment>
<dbReference type="InterPro" id="IPR050332">
    <property type="entry name" value="GPCR_2"/>
</dbReference>
<dbReference type="GO" id="GO:0005886">
    <property type="term" value="C:plasma membrane"/>
    <property type="evidence" value="ECO:0007669"/>
    <property type="project" value="UniProtKB-SubCell"/>
</dbReference>
<sequence>MNDKKRKNLSLGKKIILFREENKTYSQRDMANKFKLSLGYINPYTPSVTIWSHNITIKLMNYALIDFFSNRPLNENRYEMIKILSCSDQTFKMQTLLINKHCSPQLKSQNVSIYCPAQWDGFVCWNDTISNTKVSMPCPVFLDAPIDAVATRYCNQIGNWTSSQYLNITKANYDECIAHYSQAEYVVSLIKRFTIIYRVMLIQYQQNWCIELINLQIIKYILTIGLSSSIIILVAAIGLILCYKQYNKRNILHLNFFLAMIIRATLFLIDSAVNEFNPEFLIQNMLFCKTINALILYSIILCYFWLCAEAIYLTCNLYMISTEKCKHLLKAIIIISWGMKIFYKIYLKSKSLPQTLDKITCILGLNVLRISCQKQFEQSAHITINKPTVSMKRFFIAVPLFGFHYLLFMWVQPTSKSKILIYLKLYFDSIFISVQGIALPIILCFLNKRSIKAIKNSISRLNSNSKFRSHKLKSRKKREKSSKYNTSLNTKFRGRKRMNNDSNNMAENDNLKNETIAIGTKNKPRSKSKSCKSVHCDLCLKEIFGNEVEHWAVDHYVEKINDKFESIDIERIHQIAHKFKCKTCHKIFVNLEYYKEKHVQFCGKDVRPVKCQYCQQLIKPTSFNYHVKYHHADQLPKMKYGYKKNIFETLQSSDPSQIEVYEPKIINKNPIIDTPRIKKKISYAETSDVFCTLIDISNTNKWCDDFGFSDGFVYVTLQSLFLLLLVKGFDDVEIYGNFQTYFV</sequence>
<evidence type="ECO:0000256" key="7">
    <source>
        <dbReference type="ARBA" id="ARBA00023136"/>
    </source>
</evidence>
<proteinExistence type="inferred from homology"/>
<dbReference type="InterPro" id="IPR036445">
    <property type="entry name" value="GPCR_2_extracell_dom_sf"/>
</dbReference>
<accession>A0A177B819</accession>
<comment type="similarity">
    <text evidence="2">Belongs to the G-protein coupled receptor 2 family.</text>
</comment>
<dbReference type="PRINTS" id="PR00249">
    <property type="entry name" value="GPCRSECRETIN"/>
</dbReference>
<dbReference type="PANTHER" id="PTHR45620:SF1">
    <property type="entry name" value="G-PROTEIN COUPLED RECEPTORS FAMILY 2 PROFILE 2 DOMAIN-CONTAINING PROTEIN"/>
    <property type="match status" value="1"/>
</dbReference>
<dbReference type="PANTHER" id="PTHR45620">
    <property type="entry name" value="PDF RECEPTOR-LIKE PROTEIN-RELATED"/>
    <property type="match status" value="1"/>
</dbReference>
<keyword evidence="8 14" id="KW-0675">Receptor</keyword>
<gene>
    <name evidence="14" type="ORF">A3Q56_01817</name>
</gene>
<evidence type="ECO:0000256" key="11">
    <source>
        <dbReference type="SAM" id="Phobius"/>
    </source>
</evidence>
<evidence type="ECO:0000256" key="1">
    <source>
        <dbReference type="ARBA" id="ARBA00004651"/>
    </source>
</evidence>
<evidence type="ECO:0000256" key="2">
    <source>
        <dbReference type="ARBA" id="ARBA00005314"/>
    </source>
</evidence>
<dbReference type="InterPro" id="IPR017981">
    <property type="entry name" value="GPCR_2-like_7TM"/>
</dbReference>
<keyword evidence="4 11" id="KW-0812">Transmembrane</keyword>
<keyword evidence="10" id="KW-0807">Transducer</keyword>
<comment type="caution">
    <text evidence="14">The sequence shown here is derived from an EMBL/GenBank/DDBJ whole genome shotgun (WGS) entry which is preliminary data.</text>
</comment>
<dbReference type="PROSITE" id="PS50227">
    <property type="entry name" value="G_PROTEIN_RECEP_F2_3"/>
    <property type="match status" value="1"/>
</dbReference>
<name>A0A177B819_9BILA</name>
<keyword evidence="15" id="KW-1185">Reference proteome</keyword>
<dbReference type="Gene3D" id="4.10.1240.10">
    <property type="entry name" value="GPCR, family 2, extracellular hormone receptor domain"/>
    <property type="match status" value="1"/>
</dbReference>
<dbReference type="AlphaFoldDB" id="A0A177B819"/>